<dbReference type="Proteomes" id="UP000814140">
    <property type="component" value="Unassembled WGS sequence"/>
</dbReference>
<proteinExistence type="predicted"/>
<gene>
    <name evidence="1" type="ORF">BV25DRAFT_1842471</name>
</gene>
<evidence type="ECO:0000313" key="1">
    <source>
        <dbReference type="EMBL" id="KAI0056193.1"/>
    </source>
</evidence>
<name>A0ACB8SIW1_9AGAM</name>
<evidence type="ECO:0000313" key="2">
    <source>
        <dbReference type="Proteomes" id="UP000814140"/>
    </source>
</evidence>
<sequence>MCIVLHVRRAHPFLQPLTITGKLADLASDVEAITVRDPSRAGAASVAQASQAPQRQGCGGVGEHADVQRFLSDGPACLHIWEGIHGGRGRHTWPGPKNTKTAGGAEGYQGQMPDFWRNNWESSVIVRVTTAKPQQPPSGVRGTNHPTHLASSNGMIEKVWRKAYKGCRMRCEQQASASGRAAPTSQNPVEGREVWTPLASIRPCHGGSRIPVIDAVWNVVLTLIIDKFTLNAERARAFIIIAEHSKNISGMTLHSVLSVNQRSNVPVARRREVPKMGRGEVLGNPHMQHMQPPPGVFKSNVYLAHLATFLPKFPRYTMAIYCAQSAVVSCLRPVEDPHFSLSVGAHPLSDLGGAACAAFAHSCPCVHFPTSDILGIIDSIERIERAFGVHDHVQLPRPHIHIWPRNGLTQGTPSYASSQHLFLRCDRPWKPVPGEAPSPKGEEVDEEYARHSALHSEKDVGGNVRSRCFDFTRDSVKYRAVVPTARPHYVTTARVRATADDFKLRTLRYIRLEKHRREHSMSMETSGGDGDGIPTKARSPYHCMREVPIPEGLSSAVQAEWIDTEITQDELDGYPFLPGTSVREKRGRTTYVGLVRNAMFWGESERQALPFVPGDVWVKTSSPVSVSVYSDDSGWKDWLGNDWDDLSNVSHPFLPQRCLWYTYPDFSWIKLSGLSSKKSQWRRHDHGAKRWMVQEGRVTEAGYLLQASLQDVVGLLVHSLEQKPVTSSGKDSRHPNKRRRIDDDPIMPAMVQPLEHTFVTNLNAGHGSGDPMADTSSIHVEVRSSLPCGPDEADISPSSNIQPPGDCSVGRFWDDLLELDRAQWPENAQSVTWRNGLKTVAPYAGITVGKEDIDVAAVKQMAEGWDAREGDAAGQSPIVFLKWDVHDSPSTLSDLRMRISEALSQNLTVVVEGWTFAGPPVLFDEDGFRQLRGGLDSGIQYICAKNRLLTRYGAETPAHVDAEVSDFVEFSTKAENCGNLMDSPQVSGAAPPFIEYVFVLHEGVCASQVIMSREISDDKWAWLVTAHDGYEEAGMELQYGIEDEVMEKVLKSHKQPSRKQLARMISAFRKKAIENARKAETDPPINKVGPRFASIDAHRFRHWDLMTTSGFYTFPHHDANGLCTWASVRDGCKIWAVARFKADKVASCTSLNKMMALFKNMTKGKLLSVVDAEEFELFVVVLERGSTIIMPPGTWHEVYTPVNTIITGGHFFTYDTFHLTQWSRTFDAKVTNASNADHVGVRRTLSRMTLALTYLRRPLSMRCFLALAALVLNEEEYTSKDADSEPPGVRYEDDIEAVMAYRIIKTVCNANGITRESVKSKSLLMGIGWQEQGTAMINLESAKALKPPGNGYKTAQSFSGNCRQSGFLAGAIAICNWFQIRIIQPLHACIRQEALPYIWRQPKILEKSLVYQPCCTLVDLSPIRKRAPRQLVKRRAYWVTVSLPRAIAQMCGLELGHRETQEYSQAGAHEGVLREMMQTAAVDKEKDIKVRRWRRGVVAVEVGETGLQYQGRWDSPAPQSAHHRHGCQRQCMQSSADRLLRGEMVQTWLAWNLESSERYGGSVRPVISNVSSWGSRTGAGGQTIASPDRDQIRDDKGEVRV</sequence>
<comment type="caution">
    <text evidence="1">The sequence shown here is derived from an EMBL/GenBank/DDBJ whole genome shotgun (WGS) entry which is preliminary data.</text>
</comment>
<protein>
    <submittedName>
        <fullName evidence="1">Uncharacterized protein</fullName>
    </submittedName>
</protein>
<dbReference type="EMBL" id="MU277269">
    <property type="protein sequence ID" value="KAI0056193.1"/>
    <property type="molecule type" value="Genomic_DNA"/>
</dbReference>
<reference evidence="1" key="1">
    <citation type="submission" date="2021-03" db="EMBL/GenBank/DDBJ databases">
        <authorList>
            <consortium name="DOE Joint Genome Institute"/>
            <person name="Ahrendt S."/>
            <person name="Looney B.P."/>
            <person name="Miyauchi S."/>
            <person name="Morin E."/>
            <person name="Drula E."/>
            <person name="Courty P.E."/>
            <person name="Chicoki N."/>
            <person name="Fauchery L."/>
            <person name="Kohler A."/>
            <person name="Kuo A."/>
            <person name="Labutti K."/>
            <person name="Pangilinan J."/>
            <person name="Lipzen A."/>
            <person name="Riley R."/>
            <person name="Andreopoulos W."/>
            <person name="He G."/>
            <person name="Johnson J."/>
            <person name="Barry K.W."/>
            <person name="Grigoriev I.V."/>
            <person name="Nagy L."/>
            <person name="Hibbett D."/>
            <person name="Henrissat B."/>
            <person name="Matheny P.B."/>
            <person name="Labbe J."/>
            <person name="Martin F."/>
        </authorList>
    </citation>
    <scope>NUCLEOTIDE SEQUENCE</scope>
    <source>
        <strain evidence="1">HHB10654</strain>
    </source>
</reference>
<accession>A0ACB8SIW1</accession>
<keyword evidence="2" id="KW-1185">Reference proteome</keyword>
<reference evidence="1" key="2">
    <citation type="journal article" date="2022" name="New Phytol.">
        <title>Evolutionary transition to the ectomycorrhizal habit in the genomes of a hyperdiverse lineage of mushroom-forming fungi.</title>
        <authorList>
            <person name="Looney B."/>
            <person name="Miyauchi S."/>
            <person name="Morin E."/>
            <person name="Drula E."/>
            <person name="Courty P.E."/>
            <person name="Kohler A."/>
            <person name="Kuo A."/>
            <person name="LaButti K."/>
            <person name="Pangilinan J."/>
            <person name="Lipzen A."/>
            <person name="Riley R."/>
            <person name="Andreopoulos W."/>
            <person name="He G."/>
            <person name="Johnson J."/>
            <person name="Nolan M."/>
            <person name="Tritt A."/>
            <person name="Barry K.W."/>
            <person name="Grigoriev I.V."/>
            <person name="Nagy L.G."/>
            <person name="Hibbett D."/>
            <person name="Henrissat B."/>
            <person name="Matheny P.B."/>
            <person name="Labbe J."/>
            <person name="Martin F.M."/>
        </authorList>
    </citation>
    <scope>NUCLEOTIDE SEQUENCE</scope>
    <source>
        <strain evidence="1">HHB10654</strain>
    </source>
</reference>
<organism evidence="1 2">
    <name type="scientific">Artomyces pyxidatus</name>
    <dbReference type="NCBI Taxonomy" id="48021"/>
    <lineage>
        <taxon>Eukaryota</taxon>
        <taxon>Fungi</taxon>
        <taxon>Dikarya</taxon>
        <taxon>Basidiomycota</taxon>
        <taxon>Agaricomycotina</taxon>
        <taxon>Agaricomycetes</taxon>
        <taxon>Russulales</taxon>
        <taxon>Auriscalpiaceae</taxon>
        <taxon>Artomyces</taxon>
    </lineage>
</organism>